<proteinExistence type="predicted"/>
<evidence type="ECO:0000256" key="2">
    <source>
        <dbReference type="ARBA" id="ARBA00023315"/>
    </source>
</evidence>
<dbReference type="OrthoDB" id="5459937at2"/>
<comment type="caution">
    <text evidence="4">The sequence shown here is derived from an EMBL/GenBank/DDBJ whole genome shotgun (WGS) entry which is preliminary data.</text>
</comment>
<dbReference type="PANTHER" id="PTHR43072">
    <property type="entry name" value="N-ACETYLTRANSFERASE"/>
    <property type="match status" value="1"/>
</dbReference>
<keyword evidence="2" id="KW-0012">Acyltransferase</keyword>
<keyword evidence="5" id="KW-1185">Reference proteome</keyword>
<dbReference type="PANTHER" id="PTHR43072:SF23">
    <property type="entry name" value="UPF0039 PROTEIN C11D3.02C"/>
    <property type="match status" value="1"/>
</dbReference>
<dbReference type="GO" id="GO:0016747">
    <property type="term" value="F:acyltransferase activity, transferring groups other than amino-acyl groups"/>
    <property type="evidence" value="ECO:0007669"/>
    <property type="project" value="InterPro"/>
</dbReference>
<evidence type="ECO:0000259" key="3">
    <source>
        <dbReference type="PROSITE" id="PS51186"/>
    </source>
</evidence>
<dbReference type="AlphaFoldDB" id="A0A1T0CJL3"/>
<evidence type="ECO:0000313" key="4">
    <source>
        <dbReference type="EMBL" id="OOS22449.1"/>
    </source>
</evidence>
<dbReference type="Gene3D" id="3.40.630.30">
    <property type="match status" value="1"/>
</dbReference>
<dbReference type="Proteomes" id="UP000191094">
    <property type="component" value="Unassembled WGS sequence"/>
</dbReference>
<accession>A0A1T0CJL3</accession>
<dbReference type="EMBL" id="MUYT01000003">
    <property type="protein sequence ID" value="OOS22449.1"/>
    <property type="molecule type" value="Genomic_DNA"/>
</dbReference>
<keyword evidence="1 4" id="KW-0808">Transferase</keyword>
<dbReference type="InterPro" id="IPR000182">
    <property type="entry name" value="GNAT_dom"/>
</dbReference>
<dbReference type="InterPro" id="IPR016181">
    <property type="entry name" value="Acyl_CoA_acyltransferase"/>
</dbReference>
<evidence type="ECO:0000256" key="1">
    <source>
        <dbReference type="ARBA" id="ARBA00022679"/>
    </source>
</evidence>
<feature type="domain" description="N-acetyltransferase" evidence="3">
    <location>
        <begin position="1"/>
        <end position="171"/>
    </location>
</feature>
<organism evidence="4 5">
    <name type="scientific">Lwoffella lincolnii</name>
    <dbReference type="NCBI Taxonomy" id="90241"/>
    <lineage>
        <taxon>Bacteria</taxon>
        <taxon>Pseudomonadati</taxon>
        <taxon>Pseudomonadota</taxon>
        <taxon>Gammaproteobacteria</taxon>
        <taxon>Moraxellales</taxon>
        <taxon>Moraxellaceae</taxon>
        <taxon>Lwoffella</taxon>
    </lineage>
</organism>
<dbReference type="Pfam" id="PF00583">
    <property type="entry name" value="Acetyltransf_1"/>
    <property type="match status" value="1"/>
</dbReference>
<name>A0A1T0CJL3_9GAMM</name>
<dbReference type="RefSeq" id="WP_078306482.1">
    <property type="nucleotide sequence ID" value="NZ_CP147511.1"/>
</dbReference>
<dbReference type="STRING" id="90241.B0682_02065"/>
<dbReference type="SUPFAM" id="SSF55729">
    <property type="entry name" value="Acyl-CoA N-acyltransferases (Nat)"/>
    <property type="match status" value="1"/>
</dbReference>
<reference evidence="4 5" key="1">
    <citation type="submission" date="2017-02" db="EMBL/GenBank/DDBJ databases">
        <title>Draft genome sequence of Moraxella lincolnii CCUG 9405T type strain.</title>
        <authorList>
            <person name="Salva-Serra F."/>
            <person name="Engstrom-Jakobsson H."/>
            <person name="Thorell K."/>
            <person name="Jaen-Luchoro D."/>
            <person name="Gonzales-Siles L."/>
            <person name="Karlsson R."/>
            <person name="Yazdan S."/>
            <person name="Boulund F."/>
            <person name="Johnning A."/>
            <person name="Engstrand L."/>
            <person name="Kristiansson E."/>
            <person name="Moore E."/>
        </authorList>
    </citation>
    <scope>NUCLEOTIDE SEQUENCE [LARGE SCALE GENOMIC DNA]</scope>
    <source>
        <strain evidence="4 5">CCUG 9405</strain>
    </source>
</reference>
<dbReference type="CDD" id="cd04301">
    <property type="entry name" value="NAT_SF"/>
    <property type="match status" value="1"/>
</dbReference>
<evidence type="ECO:0000313" key="5">
    <source>
        <dbReference type="Proteomes" id="UP000191094"/>
    </source>
</evidence>
<dbReference type="PROSITE" id="PS51186">
    <property type="entry name" value="GNAT"/>
    <property type="match status" value="1"/>
</dbReference>
<protein>
    <submittedName>
        <fullName evidence="4">N-acetyltransferase</fullName>
    </submittedName>
</protein>
<gene>
    <name evidence="4" type="ORF">B0682_02065</name>
</gene>
<sequence>MGIFLPSIDDLTDIVAIYNMAVPSKSITADLTPIRTNMRTAWFHEHLHNPKRPIYVLKQLDNGVDGGKGRLVGWGSFSDLYARPAYHISSEISLYLHPDYQQNGIGRTLLTWMLQQASGLGIKNVVALIFAHNQPSLALFKRLEFVQWGYMPQVCDMDGFLADVVMLAKQTQT</sequence>